<dbReference type="GO" id="GO:0003677">
    <property type="term" value="F:DNA binding"/>
    <property type="evidence" value="ECO:0007669"/>
    <property type="project" value="UniProtKB-UniRule"/>
</dbReference>
<evidence type="ECO:0000256" key="3">
    <source>
        <dbReference type="PROSITE-ProRule" id="PRU00335"/>
    </source>
</evidence>
<dbReference type="Proteomes" id="UP000274033">
    <property type="component" value="Unassembled WGS sequence"/>
</dbReference>
<comment type="caution">
    <text evidence="5">The sequence shown here is derived from an EMBL/GenBank/DDBJ whole genome shotgun (WGS) entry which is preliminary data.</text>
</comment>
<evidence type="ECO:0000256" key="1">
    <source>
        <dbReference type="ARBA" id="ARBA00022491"/>
    </source>
</evidence>
<dbReference type="InterPro" id="IPR001647">
    <property type="entry name" value="HTH_TetR"/>
</dbReference>
<organism evidence="5 6">
    <name type="scientific">Lysinibacillus composti</name>
    <dbReference type="NCBI Taxonomy" id="720633"/>
    <lineage>
        <taxon>Bacteria</taxon>
        <taxon>Bacillati</taxon>
        <taxon>Bacillota</taxon>
        <taxon>Bacilli</taxon>
        <taxon>Bacillales</taxon>
        <taxon>Bacillaceae</taxon>
        <taxon>Lysinibacillus</taxon>
    </lineage>
</organism>
<dbReference type="PANTHER" id="PTHR43479:SF11">
    <property type="entry name" value="ACREF_ENVCD OPERON REPRESSOR-RELATED"/>
    <property type="match status" value="1"/>
</dbReference>
<name>A0A3N9US00_9BACI</name>
<dbReference type="RefSeq" id="WP_124763614.1">
    <property type="nucleotide sequence ID" value="NZ_JAFBDY010000003.1"/>
</dbReference>
<dbReference type="SUPFAM" id="SSF46689">
    <property type="entry name" value="Homeodomain-like"/>
    <property type="match status" value="1"/>
</dbReference>
<evidence type="ECO:0000256" key="2">
    <source>
        <dbReference type="ARBA" id="ARBA00023125"/>
    </source>
</evidence>
<evidence type="ECO:0000313" key="5">
    <source>
        <dbReference type="EMBL" id="RQW75312.1"/>
    </source>
</evidence>
<dbReference type="InterPro" id="IPR009057">
    <property type="entry name" value="Homeodomain-like_sf"/>
</dbReference>
<gene>
    <name evidence="5" type="ORF">EBB45_06060</name>
</gene>
<keyword evidence="1" id="KW-0678">Repressor</keyword>
<dbReference type="AlphaFoldDB" id="A0A3N9US00"/>
<evidence type="ECO:0000259" key="4">
    <source>
        <dbReference type="PROSITE" id="PS50977"/>
    </source>
</evidence>
<dbReference type="InterPro" id="IPR050624">
    <property type="entry name" value="HTH-type_Tx_Regulator"/>
</dbReference>
<dbReference type="EMBL" id="RRCT01000004">
    <property type="protein sequence ID" value="RQW75312.1"/>
    <property type="molecule type" value="Genomic_DNA"/>
</dbReference>
<dbReference type="PROSITE" id="PS50977">
    <property type="entry name" value="HTH_TETR_2"/>
    <property type="match status" value="1"/>
</dbReference>
<proteinExistence type="predicted"/>
<evidence type="ECO:0000313" key="6">
    <source>
        <dbReference type="Proteomes" id="UP000274033"/>
    </source>
</evidence>
<keyword evidence="6" id="KW-1185">Reference proteome</keyword>
<dbReference type="Gene3D" id="1.10.357.10">
    <property type="entry name" value="Tetracycline Repressor, domain 2"/>
    <property type="match status" value="1"/>
</dbReference>
<dbReference type="Pfam" id="PF00440">
    <property type="entry name" value="TetR_N"/>
    <property type="match status" value="1"/>
</dbReference>
<dbReference type="Gene3D" id="1.10.10.60">
    <property type="entry name" value="Homeodomain-like"/>
    <property type="match status" value="1"/>
</dbReference>
<feature type="DNA-binding region" description="H-T-H motif" evidence="3">
    <location>
        <begin position="24"/>
        <end position="43"/>
    </location>
</feature>
<dbReference type="PANTHER" id="PTHR43479">
    <property type="entry name" value="ACREF/ENVCD OPERON REPRESSOR-RELATED"/>
    <property type="match status" value="1"/>
</dbReference>
<reference evidence="5 6" key="1">
    <citation type="journal article" date="2013" name="J. Microbiol.">
        <title>Lysinibacillus chungkukjangi sp. nov., isolated from Chungkukjang, Korean fermented soybean food.</title>
        <authorList>
            <person name="Kim S.J."/>
            <person name="Jang Y.H."/>
            <person name="Hamada M."/>
            <person name="Ahn J.H."/>
            <person name="Weon H.Y."/>
            <person name="Suzuki K."/>
            <person name="Whang K.S."/>
            <person name="Kwon S.W."/>
        </authorList>
    </citation>
    <scope>NUCLEOTIDE SEQUENCE [LARGE SCALE GENOMIC DNA]</scope>
    <source>
        <strain evidence="5 6">MCCC 1A12701</strain>
    </source>
</reference>
<dbReference type="PRINTS" id="PR00455">
    <property type="entry name" value="HTHTETR"/>
</dbReference>
<protein>
    <submittedName>
        <fullName evidence="5">TetR/AcrR family transcriptional regulator</fullName>
    </submittedName>
</protein>
<accession>A0A3N9US00</accession>
<keyword evidence="2 3" id="KW-0238">DNA-binding</keyword>
<dbReference type="OrthoDB" id="9812993at2"/>
<sequence length="284" mass="32966">MSKKRMIMEKAIELFSQNSIETTSIQDITTACGISKGAFYLSFKSKDDLLVEIVDYFMKKIILKHNIVLNDPISGEEKLRKFFYSNFKLLEENYSFITMSMREQLHPINDQIVQKLNEFSAIIDETILILISETYGNLIGEKKFDLLTSIKGLMWSFTEFIATHPAQYDLEKLTDTLVEKTNILAKHSSMQFLNESIWRSKSTQFNRIEISKEKILEELERNNETTEHSPIIIESLQLLKFELHTPSPRLAILLGLTANLQQRDEFSWLTFLIKQYTATLGNDS</sequence>
<feature type="domain" description="HTH tetR-type" evidence="4">
    <location>
        <begin position="1"/>
        <end position="61"/>
    </location>
</feature>